<keyword evidence="3" id="KW-1185">Reference proteome</keyword>
<dbReference type="InterPro" id="IPR009937">
    <property type="entry name" value="Phage_holin_3_6"/>
</dbReference>
<sequence length="114" mass="12103">MIDGRNAADDLGLADLIGQVREDGVRYAKAEIAFHRERLTLRVGEFKQVAIFGVAAALIALSALITLLVGLVMTLTPRVGPFWATLIVVGASLLLAFLLVKVAQRHLGRIGGAA</sequence>
<organism evidence="2 3">
    <name type="scientific">Sphingomonas jejuensis</name>
    <dbReference type="NCBI Taxonomy" id="904715"/>
    <lineage>
        <taxon>Bacteria</taxon>
        <taxon>Pseudomonadati</taxon>
        <taxon>Pseudomonadota</taxon>
        <taxon>Alphaproteobacteria</taxon>
        <taxon>Sphingomonadales</taxon>
        <taxon>Sphingomonadaceae</taxon>
        <taxon>Sphingomonas</taxon>
    </lineage>
</organism>
<accession>A0ABX0XL59</accession>
<keyword evidence="1" id="KW-0812">Transmembrane</keyword>
<feature type="transmembrane region" description="Helical" evidence="1">
    <location>
        <begin position="49"/>
        <end position="75"/>
    </location>
</feature>
<comment type="caution">
    <text evidence="2">The sequence shown here is derived from an EMBL/GenBank/DDBJ whole genome shotgun (WGS) entry which is preliminary data.</text>
</comment>
<dbReference type="EMBL" id="JAATJE010000001">
    <property type="protein sequence ID" value="NJC33455.1"/>
    <property type="molecule type" value="Genomic_DNA"/>
</dbReference>
<evidence type="ECO:0000256" key="1">
    <source>
        <dbReference type="SAM" id="Phobius"/>
    </source>
</evidence>
<reference evidence="2 3" key="1">
    <citation type="submission" date="2020-03" db="EMBL/GenBank/DDBJ databases">
        <title>Genomic Encyclopedia of Type Strains, Phase IV (KMG-IV): sequencing the most valuable type-strain genomes for metagenomic binning, comparative biology and taxonomic classification.</title>
        <authorList>
            <person name="Goeker M."/>
        </authorList>
    </citation>
    <scope>NUCLEOTIDE SEQUENCE [LARGE SCALE GENOMIC DNA]</scope>
    <source>
        <strain evidence="2 3">DSM 27651</strain>
    </source>
</reference>
<dbReference type="RefSeq" id="WP_167953439.1">
    <property type="nucleotide sequence ID" value="NZ_JAATJE010000001.1"/>
</dbReference>
<feature type="transmembrane region" description="Helical" evidence="1">
    <location>
        <begin position="81"/>
        <end position="100"/>
    </location>
</feature>
<dbReference type="Proteomes" id="UP000734218">
    <property type="component" value="Unassembled WGS sequence"/>
</dbReference>
<keyword evidence="1" id="KW-0472">Membrane</keyword>
<evidence type="ECO:0000313" key="2">
    <source>
        <dbReference type="EMBL" id="NJC33455.1"/>
    </source>
</evidence>
<protein>
    <recommendedName>
        <fullName evidence="4">Phage holin family protein</fullName>
    </recommendedName>
</protein>
<proteinExistence type="predicted"/>
<dbReference type="Pfam" id="PF07332">
    <property type="entry name" value="Phage_holin_3_6"/>
    <property type="match status" value="1"/>
</dbReference>
<evidence type="ECO:0008006" key="4">
    <source>
        <dbReference type="Google" id="ProtNLM"/>
    </source>
</evidence>
<name>A0ABX0XL59_9SPHN</name>
<keyword evidence="1" id="KW-1133">Transmembrane helix</keyword>
<gene>
    <name evidence="2" type="ORF">GGR88_000929</name>
</gene>
<evidence type="ECO:0000313" key="3">
    <source>
        <dbReference type="Proteomes" id="UP000734218"/>
    </source>
</evidence>